<reference evidence="2" key="1">
    <citation type="journal article" date="2022" name="bioRxiv">
        <title>Sequencing and chromosome-scale assembly of the giantPleurodeles waltlgenome.</title>
        <authorList>
            <person name="Brown T."/>
            <person name="Elewa A."/>
            <person name="Iarovenko S."/>
            <person name="Subramanian E."/>
            <person name="Araus A.J."/>
            <person name="Petzold A."/>
            <person name="Susuki M."/>
            <person name="Suzuki K.-i.T."/>
            <person name="Hayashi T."/>
            <person name="Toyoda A."/>
            <person name="Oliveira C."/>
            <person name="Osipova E."/>
            <person name="Leigh N.D."/>
            <person name="Simon A."/>
            <person name="Yun M.H."/>
        </authorList>
    </citation>
    <scope>NUCLEOTIDE SEQUENCE</scope>
    <source>
        <strain evidence="2">20211129_DDA</strain>
        <tissue evidence="2">Liver</tissue>
    </source>
</reference>
<accession>A0AAV7UL66</accession>
<feature type="non-terminal residue" evidence="2">
    <location>
        <position position="1"/>
    </location>
</feature>
<keyword evidence="1" id="KW-1133">Transmembrane helix</keyword>
<dbReference type="EMBL" id="JANPWB010000005">
    <property type="protein sequence ID" value="KAJ1189366.1"/>
    <property type="molecule type" value="Genomic_DNA"/>
</dbReference>
<gene>
    <name evidence="2" type="ORF">NDU88_006114</name>
</gene>
<sequence length="79" mass="8881">QINNQLEDKNLFFFFSFSSAYITASSLTPGPLLSNQVSSLSQSGLKSIQFFVSLPVIYNVSFQFPKKISEFNQAFPNSF</sequence>
<keyword evidence="3" id="KW-1185">Reference proteome</keyword>
<comment type="caution">
    <text evidence="2">The sequence shown here is derived from an EMBL/GenBank/DDBJ whole genome shotgun (WGS) entry which is preliminary data.</text>
</comment>
<evidence type="ECO:0000313" key="2">
    <source>
        <dbReference type="EMBL" id="KAJ1189366.1"/>
    </source>
</evidence>
<keyword evidence="1" id="KW-0812">Transmembrane</keyword>
<feature type="non-terminal residue" evidence="2">
    <location>
        <position position="79"/>
    </location>
</feature>
<evidence type="ECO:0000256" key="1">
    <source>
        <dbReference type="SAM" id="Phobius"/>
    </source>
</evidence>
<protein>
    <submittedName>
        <fullName evidence="2">Uncharacterized protein</fullName>
    </submittedName>
</protein>
<proteinExistence type="predicted"/>
<dbReference type="AlphaFoldDB" id="A0AAV7UL66"/>
<name>A0AAV7UL66_PLEWA</name>
<dbReference type="Proteomes" id="UP001066276">
    <property type="component" value="Chromosome 3_1"/>
</dbReference>
<organism evidence="2 3">
    <name type="scientific">Pleurodeles waltl</name>
    <name type="common">Iberian ribbed newt</name>
    <dbReference type="NCBI Taxonomy" id="8319"/>
    <lineage>
        <taxon>Eukaryota</taxon>
        <taxon>Metazoa</taxon>
        <taxon>Chordata</taxon>
        <taxon>Craniata</taxon>
        <taxon>Vertebrata</taxon>
        <taxon>Euteleostomi</taxon>
        <taxon>Amphibia</taxon>
        <taxon>Batrachia</taxon>
        <taxon>Caudata</taxon>
        <taxon>Salamandroidea</taxon>
        <taxon>Salamandridae</taxon>
        <taxon>Pleurodelinae</taxon>
        <taxon>Pleurodeles</taxon>
    </lineage>
</organism>
<feature type="transmembrane region" description="Helical" evidence="1">
    <location>
        <begin position="12"/>
        <end position="32"/>
    </location>
</feature>
<evidence type="ECO:0000313" key="3">
    <source>
        <dbReference type="Proteomes" id="UP001066276"/>
    </source>
</evidence>
<keyword evidence="1" id="KW-0472">Membrane</keyword>